<dbReference type="RefSeq" id="WP_190070846.1">
    <property type="nucleotide sequence ID" value="NZ_BNBM01000006.1"/>
</dbReference>
<dbReference type="Proteomes" id="UP001486207">
    <property type="component" value="Unassembled WGS sequence"/>
</dbReference>
<reference evidence="1 2" key="1">
    <citation type="submission" date="2024-06" db="EMBL/GenBank/DDBJ databases">
        <title>The Natural Products Discovery Center: Release of the First 8490 Sequenced Strains for Exploring Actinobacteria Biosynthetic Diversity.</title>
        <authorList>
            <person name="Kalkreuter E."/>
            <person name="Kautsar S.A."/>
            <person name="Yang D."/>
            <person name="Bader C.D."/>
            <person name="Teijaro C.N."/>
            <person name="Fluegel L."/>
            <person name="Davis C.M."/>
            <person name="Simpson J.R."/>
            <person name="Lauterbach L."/>
            <person name="Steele A.D."/>
            <person name="Gui C."/>
            <person name="Meng S."/>
            <person name="Li G."/>
            <person name="Viehrig K."/>
            <person name="Ye F."/>
            <person name="Su P."/>
            <person name="Kiefer A.F."/>
            <person name="Nichols A."/>
            <person name="Cepeda A.J."/>
            <person name="Yan W."/>
            <person name="Fan B."/>
            <person name="Jiang Y."/>
            <person name="Adhikari A."/>
            <person name="Zheng C.-J."/>
            <person name="Schuster L."/>
            <person name="Cowan T.M."/>
            <person name="Smanski M.J."/>
            <person name="Chevrette M.G."/>
            <person name="De Carvalho L.P.S."/>
            <person name="Shen B."/>
        </authorList>
    </citation>
    <scope>NUCLEOTIDE SEQUENCE [LARGE SCALE GENOMIC DNA]</scope>
    <source>
        <strain evidence="1 2">NPDC000155</strain>
    </source>
</reference>
<evidence type="ECO:0000313" key="2">
    <source>
        <dbReference type="Proteomes" id="UP001486207"/>
    </source>
</evidence>
<sequence length="179" mass="19481">MTPSHSPEVRQGDLPCFRVELESPAEGIRRVLEVRAGSMEEALVKVRDAEHWPSGGSGSDPGRFRVVEATEESATSEARHDRNARRRYLNIIVEAGLSALGKTHPEHSDDEFSDVLCDFFTRAITLPGHAPFPAGDAEADRLLSTDDAAAVMVQLLTVHLDHHGLKVAPALPEEQSPTS</sequence>
<gene>
    <name evidence="1" type="ORF">ABT384_16805</name>
</gene>
<evidence type="ECO:0000313" key="1">
    <source>
        <dbReference type="EMBL" id="MER7374297.1"/>
    </source>
</evidence>
<dbReference type="EMBL" id="JBEPFB010000006">
    <property type="protein sequence ID" value="MER7374297.1"/>
    <property type="molecule type" value="Genomic_DNA"/>
</dbReference>
<keyword evidence="2" id="KW-1185">Reference proteome</keyword>
<organism evidence="1 2">
    <name type="scientific">Streptomyces lanatus</name>
    <dbReference type="NCBI Taxonomy" id="66900"/>
    <lineage>
        <taxon>Bacteria</taxon>
        <taxon>Bacillati</taxon>
        <taxon>Actinomycetota</taxon>
        <taxon>Actinomycetes</taxon>
        <taxon>Kitasatosporales</taxon>
        <taxon>Streptomycetaceae</taxon>
        <taxon>Streptomyces</taxon>
    </lineage>
</organism>
<name>A0ABV1XRT1_9ACTN</name>
<proteinExistence type="predicted"/>
<accession>A0ABV1XRT1</accession>
<comment type="caution">
    <text evidence="1">The sequence shown here is derived from an EMBL/GenBank/DDBJ whole genome shotgun (WGS) entry which is preliminary data.</text>
</comment>
<protein>
    <submittedName>
        <fullName evidence="1">Uncharacterized protein</fullName>
    </submittedName>
</protein>